<gene>
    <name evidence="3" type="ORF">SAMN06264365_12759</name>
</gene>
<reference evidence="3 4" key="1">
    <citation type="submission" date="2017-06" db="EMBL/GenBank/DDBJ databases">
        <authorList>
            <person name="Kim H.J."/>
            <person name="Triplett B.A."/>
        </authorList>
    </citation>
    <scope>NUCLEOTIDE SEQUENCE [LARGE SCALE GENOMIC DNA]</scope>
    <source>
        <strain evidence="3 4">DSM 43151</strain>
    </source>
</reference>
<evidence type="ECO:0000313" key="4">
    <source>
        <dbReference type="Proteomes" id="UP000198415"/>
    </source>
</evidence>
<organism evidence="3 4">
    <name type="scientific">Actinoplanes regularis</name>
    <dbReference type="NCBI Taxonomy" id="52697"/>
    <lineage>
        <taxon>Bacteria</taxon>
        <taxon>Bacillati</taxon>
        <taxon>Actinomycetota</taxon>
        <taxon>Actinomycetes</taxon>
        <taxon>Micromonosporales</taxon>
        <taxon>Micromonosporaceae</taxon>
        <taxon>Actinoplanes</taxon>
    </lineage>
</organism>
<evidence type="ECO:0000313" key="3">
    <source>
        <dbReference type="EMBL" id="SNS88176.1"/>
    </source>
</evidence>
<keyword evidence="1" id="KW-1133">Transmembrane helix</keyword>
<proteinExistence type="predicted"/>
<dbReference type="Gene3D" id="3.30.70.270">
    <property type="match status" value="1"/>
</dbReference>
<dbReference type="SUPFAM" id="SSF55073">
    <property type="entry name" value="Nucleotide cyclase"/>
    <property type="match status" value="1"/>
</dbReference>
<dbReference type="SMART" id="SM00267">
    <property type="entry name" value="GGDEF"/>
    <property type="match status" value="1"/>
</dbReference>
<dbReference type="OrthoDB" id="23692at2"/>
<dbReference type="Pfam" id="PF00990">
    <property type="entry name" value="GGDEF"/>
    <property type="match status" value="1"/>
</dbReference>
<dbReference type="PROSITE" id="PS50887">
    <property type="entry name" value="GGDEF"/>
    <property type="match status" value="1"/>
</dbReference>
<keyword evidence="1" id="KW-0472">Membrane</keyword>
<protein>
    <submittedName>
        <fullName evidence="3">Diguanylate cyclase (GGDEF) domain-containing protein</fullName>
    </submittedName>
</protein>
<evidence type="ECO:0000256" key="1">
    <source>
        <dbReference type="SAM" id="Phobius"/>
    </source>
</evidence>
<dbReference type="EMBL" id="FZNR01000027">
    <property type="protein sequence ID" value="SNS88176.1"/>
    <property type="molecule type" value="Genomic_DNA"/>
</dbReference>
<dbReference type="InterPro" id="IPR043128">
    <property type="entry name" value="Rev_trsase/Diguanyl_cyclase"/>
</dbReference>
<accession>A0A239I2U6</accession>
<dbReference type="NCBIfam" id="TIGR00254">
    <property type="entry name" value="GGDEF"/>
    <property type="match status" value="1"/>
</dbReference>
<sequence>MTGAKVRGRALARAVTLGLTLGVVTLAGFAAFGLTDPRAIGGVLAADLVLVATCAYLLPTSQPPAETPPPHDGLTGLPTRATLMTQVERTLPVAGSEQEAAGLVVFDLDRLADVNDTLGQRVGDLLLRSVATRLAAAVRDTDMVARIGDDEFAVLIPQAGSATACLETARRLLDVVQRPADLDGIQVRINAAAGGAVYPVHAATPTELFERAETALRSAKRSRAGAVLYEVGMEGDLAPAAVTARDRRPALHSR</sequence>
<dbReference type="AlphaFoldDB" id="A0A239I2U6"/>
<evidence type="ECO:0000259" key="2">
    <source>
        <dbReference type="PROSITE" id="PS50887"/>
    </source>
</evidence>
<feature type="transmembrane region" description="Helical" evidence="1">
    <location>
        <begin position="12"/>
        <end position="33"/>
    </location>
</feature>
<feature type="domain" description="GGDEF" evidence="2">
    <location>
        <begin position="99"/>
        <end position="231"/>
    </location>
</feature>
<dbReference type="RefSeq" id="WP_089298396.1">
    <property type="nucleotide sequence ID" value="NZ_BOMU01000107.1"/>
</dbReference>
<dbReference type="InterPro" id="IPR052155">
    <property type="entry name" value="Biofilm_reg_signaling"/>
</dbReference>
<dbReference type="PANTHER" id="PTHR44757:SF2">
    <property type="entry name" value="BIOFILM ARCHITECTURE MAINTENANCE PROTEIN MBAA"/>
    <property type="match status" value="1"/>
</dbReference>
<dbReference type="PANTHER" id="PTHR44757">
    <property type="entry name" value="DIGUANYLATE CYCLASE DGCP"/>
    <property type="match status" value="1"/>
</dbReference>
<dbReference type="InterPro" id="IPR029787">
    <property type="entry name" value="Nucleotide_cyclase"/>
</dbReference>
<dbReference type="InterPro" id="IPR000160">
    <property type="entry name" value="GGDEF_dom"/>
</dbReference>
<dbReference type="CDD" id="cd01949">
    <property type="entry name" value="GGDEF"/>
    <property type="match status" value="1"/>
</dbReference>
<name>A0A239I2U6_9ACTN</name>
<dbReference type="Proteomes" id="UP000198415">
    <property type="component" value="Unassembled WGS sequence"/>
</dbReference>
<keyword evidence="4" id="KW-1185">Reference proteome</keyword>
<keyword evidence="1" id="KW-0812">Transmembrane</keyword>